<name>U4LFQ6_PYROM</name>
<feature type="region of interest" description="Disordered" evidence="1">
    <location>
        <begin position="1"/>
        <end position="22"/>
    </location>
</feature>
<sequence>MPGTAQLRTRKRQRRRSNGSALATGCVTTSCDPTFRCRSCQGIIGGSFVPRFLMGFRSSG</sequence>
<evidence type="ECO:0000313" key="3">
    <source>
        <dbReference type="Proteomes" id="UP000018144"/>
    </source>
</evidence>
<gene>
    <name evidence="2" type="ORF">PCON_09540</name>
</gene>
<dbReference type="Proteomes" id="UP000018144">
    <property type="component" value="Unassembled WGS sequence"/>
</dbReference>
<protein>
    <submittedName>
        <fullName evidence="2">Uncharacterized protein</fullName>
    </submittedName>
</protein>
<dbReference type="EMBL" id="HF935497">
    <property type="protein sequence ID" value="CCX30939.1"/>
    <property type="molecule type" value="Genomic_DNA"/>
</dbReference>
<evidence type="ECO:0000313" key="2">
    <source>
        <dbReference type="EMBL" id="CCX30939.1"/>
    </source>
</evidence>
<evidence type="ECO:0000256" key="1">
    <source>
        <dbReference type="SAM" id="MobiDB-lite"/>
    </source>
</evidence>
<accession>U4LFQ6</accession>
<proteinExistence type="predicted"/>
<feature type="compositionally biased region" description="Basic residues" evidence="1">
    <location>
        <begin position="8"/>
        <end position="17"/>
    </location>
</feature>
<keyword evidence="3" id="KW-1185">Reference proteome</keyword>
<reference evidence="2 3" key="1">
    <citation type="journal article" date="2013" name="PLoS Genet.">
        <title>The genome and development-dependent transcriptomes of Pyronema confluens: a window into fungal evolution.</title>
        <authorList>
            <person name="Traeger S."/>
            <person name="Altegoer F."/>
            <person name="Freitag M."/>
            <person name="Gabaldon T."/>
            <person name="Kempken F."/>
            <person name="Kumar A."/>
            <person name="Marcet-Houben M."/>
            <person name="Poggeler S."/>
            <person name="Stajich J.E."/>
            <person name="Nowrousian M."/>
        </authorList>
    </citation>
    <scope>NUCLEOTIDE SEQUENCE [LARGE SCALE GENOMIC DNA]</scope>
    <source>
        <strain evidence="3">CBS 100304</strain>
        <tissue evidence="2">Vegetative mycelium</tissue>
    </source>
</reference>
<organism evidence="2 3">
    <name type="scientific">Pyronema omphalodes (strain CBS 100304)</name>
    <name type="common">Pyronema confluens</name>
    <dbReference type="NCBI Taxonomy" id="1076935"/>
    <lineage>
        <taxon>Eukaryota</taxon>
        <taxon>Fungi</taxon>
        <taxon>Dikarya</taxon>
        <taxon>Ascomycota</taxon>
        <taxon>Pezizomycotina</taxon>
        <taxon>Pezizomycetes</taxon>
        <taxon>Pezizales</taxon>
        <taxon>Pyronemataceae</taxon>
        <taxon>Pyronema</taxon>
    </lineage>
</organism>
<dbReference type="AlphaFoldDB" id="U4LFQ6"/>